<geneLocation type="plasmid" evidence="2 3">
    <name>pGABEKP28_1</name>
</geneLocation>
<organism evidence="2 3">
    <name type="scientific">Pantoea piersonii</name>
    <dbReference type="NCBI Taxonomy" id="2364647"/>
    <lineage>
        <taxon>Bacteria</taxon>
        <taxon>Pseudomonadati</taxon>
        <taxon>Pseudomonadota</taxon>
        <taxon>Gammaproteobacteria</taxon>
        <taxon>Enterobacterales</taxon>
        <taxon>Erwiniaceae</taxon>
        <taxon>Pantoea</taxon>
    </lineage>
</organism>
<dbReference type="Proteomes" id="UP001211544">
    <property type="component" value="Plasmid pGABEKP28_1"/>
</dbReference>
<reference evidence="2 3" key="1">
    <citation type="journal article" date="2022" name="J Glob Antimicrob Resist">
        <title>First complete genome of a multidrug resistant strain of the novel human pathogen Kalamiella piersonii (GABEKP28) identified in human saliva.</title>
        <authorList>
            <person name="McDonagh F."/>
            <person name="Singh N.K."/>
            <person name="Venkateswaran K."/>
            <person name="Lonappan A.M."/>
            <person name="Hallahan B."/>
            <person name="Tuohy A."/>
            <person name="Burke L."/>
            <person name="Kovarova A."/>
            <person name="Miliotis G."/>
        </authorList>
    </citation>
    <scope>NUCLEOTIDE SEQUENCE [LARGE SCALE GENOMIC DNA]</scope>
    <source>
        <strain evidence="2 3">GABEKP28</strain>
    </source>
</reference>
<dbReference type="KEGG" id="kpie:N5580_18755"/>
<protein>
    <submittedName>
        <fullName evidence="2">Uncharacterized protein</fullName>
    </submittedName>
</protein>
<dbReference type="AlphaFoldDB" id="A0AAJ5UBG2"/>
<evidence type="ECO:0000313" key="3">
    <source>
        <dbReference type="Proteomes" id="UP001211544"/>
    </source>
</evidence>
<feature type="transmembrane region" description="Helical" evidence="1">
    <location>
        <begin position="46"/>
        <end position="63"/>
    </location>
</feature>
<name>A0AAJ5UBG2_9GAMM</name>
<keyword evidence="3" id="KW-1185">Reference proteome</keyword>
<keyword evidence="1" id="KW-0472">Membrane</keyword>
<keyword evidence="2" id="KW-0614">Plasmid</keyword>
<dbReference type="EMBL" id="CP104759">
    <property type="protein sequence ID" value="WBG93126.1"/>
    <property type="molecule type" value="Genomic_DNA"/>
</dbReference>
<evidence type="ECO:0000256" key="1">
    <source>
        <dbReference type="SAM" id="Phobius"/>
    </source>
</evidence>
<dbReference type="RefSeq" id="WP_269950533.1">
    <property type="nucleotide sequence ID" value="NZ_CP104759.1"/>
</dbReference>
<accession>A0AAJ5UBG2</accession>
<keyword evidence="1" id="KW-0812">Transmembrane</keyword>
<gene>
    <name evidence="2" type="ORF">N5580_18755</name>
</gene>
<evidence type="ECO:0000313" key="2">
    <source>
        <dbReference type="EMBL" id="WBG93126.1"/>
    </source>
</evidence>
<proteinExistence type="predicted"/>
<keyword evidence="1" id="KW-1133">Transmembrane helix</keyword>
<sequence length="73" mass="8329">MTKKKFNGLHKKGMFSLLFLELTSLLLCIPVGYFCAISNASETSVFGVVVIYLFLSMAIVPFIHKRFILKERK</sequence>